<dbReference type="PROSITE" id="PS00217">
    <property type="entry name" value="SUGAR_TRANSPORT_2"/>
    <property type="match status" value="1"/>
</dbReference>
<evidence type="ECO:0000256" key="1">
    <source>
        <dbReference type="ARBA" id="ARBA00004128"/>
    </source>
</evidence>
<keyword evidence="7 13" id="KW-0812">Transmembrane</keyword>
<feature type="transmembrane region" description="Helical" evidence="13">
    <location>
        <begin position="163"/>
        <end position="185"/>
    </location>
</feature>
<evidence type="ECO:0000256" key="2">
    <source>
        <dbReference type="ARBA" id="ARBA00010992"/>
    </source>
</evidence>
<evidence type="ECO:0000313" key="16">
    <source>
        <dbReference type="Proteomes" id="UP000327013"/>
    </source>
</evidence>
<keyword evidence="8 13" id="KW-1133">Transmembrane helix</keyword>
<comment type="catalytic activity">
    <reaction evidence="10">
        <text>D-glucose(out) + H(+)(in) = D-glucose(in) + H(+)(out)</text>
        <dbReference type="Rhea" id="RHEA:73203"/>
        <dbReference type="ChEBI" id="CHEBI:4167"/>
        <dbReference type="ChEBI" id="CHEBI:15378"/>
    </reaction>
    <physiologicalReaction direction="left-to-right" evidence="10">
        <dbReference type="Rhea" id="RHEA:73204"/>
    </physiologicalReaction>
</comment>
<dbReference type="InterPro" id="IPR020846">
    <property type="entry name" value="MFS_dom"/>
</dbReference>
<dbReference type="FunFam" id="1.20.1250.20:FF:000108">
    <property type="entry name" value="Monosaccharide-sensing protein 2"/>
    <property type="match status" value="1"/>
</dbReference>
<dbReference type="Gene3D" id="1.20.1250.20">
    <property type="entry name" value="MFS general substrate transporter like domains"/>
    <property type="match status" value="2"/>
</dbReference>
<feature type="transmembrane region" description="Helical" evidence="13">
    <location>
        <begin position="74"/>
        <end position="92"/>
    </location>
</feature>
<evidence type="ECO:0000256" key="11">
    <source>
        <dbReference type="ARBA" id="ARBA00051074"/>
    </source>
</evidence>
<dbReference type="PANTHER" id="PTHR48020:SF35">
    <property type="entry name" value="SUGAR TRANSPORTER"/>
    <property type="match status" value="1"/>
</dbReference>
<evidence type="ECO:0000256" key="13">
    <source>
        <dbReference type="SAM" id="Phobius"/>
    </source>
</evidence>
<organism evidence="15 16">
    <name type="scientific">Carpinus fangiana</name>
    <dbReference type="NCBI Taxonomy" id="176857"/>
    <lineage>
        <taxon>Eukaryota</taxon>
        <taxon>Viridiplantae</taxon>
        <taxon>Streptophyta</taxon>
        <taxon>Embryophyta</taxon>
        <taxon>Tracheophyta</taxon>
        <taxon>Spermatophyta</taxon>
        <taxon>Magnoliopsida</taxon>
        <taxon>eudicotyledons</taxon>
        <taxon>Gunneridae</taxon>
        <taxon>Pentapetalae</taxon>
        <taxon>rosids</taxon>
        <taxon>fabids</taxon>
        <taxon>Fagales</taxon>
        <taxon>Betulaceae</taxon>
        <taxon>Carpinus</taxon>
    </lineage>
</organism>
<keyword evidence="4" id="KW-0597">Phosphoprotein</keyword>
<feature type="compositionally biased region" description="Basic and acidic residues" evidence="12">
    <location>
        <begin position="329"/>
        <end position="348"/>
    </location>
</feature>
<sequence>MSQVVLVAIAAAIGNLLQGWDNSTIAGAILYIKEEYKLETEPTTEGLILAMSVIGGTVITTFSGPVSDRLGRRPMLIISSVVYFISGLIMLWSPSVPVLLLARLLDGFAVGLAVTLVPVYISETAPPEIRGQLNTIPQLTGSGGMFLSYCMLFGMSLLDSPSWRLMLGILCIPSLLFFALTVFYLPESPRWLASKGRMIEAEQVLQRLRGREDVTGELALLVEGLGVGAEASIQDYIISPANELTGNQETAAGEGEIKLYGSGPSGEGLSWVAKPVNGQSPLGLESHNGSIPLVDPLVSLFGSVHERFPETGCMRSLIFSNMGSTPNLGEHDAKNEEQWDVESQRDGDYQGYTSDDNLNTPLLSRQTTDVDNDMMAPAAASHGSHLSANASEAVSHADIGGGWQLVWKWSEKVGEDGKKEGGFQRIYLHQEAAIGSRHGSLLMSVPSGAMPEEGEFFQAAVLVSQPALSSKALISRRSIGPATPETVVKGPCNWSHLLVPGVKRALFVGVGLQMLQQISGINALLYYGPQILEQAGVGVLLSNMGIGSASASLLISSLTTFLMLPCIGLAMRLMDIAGRRSLLLYTIPILIVSLIAIVFSSIVNMGSVVNATITTVGAVLYTSIFVMAFGVIPNILCSEIFPTRVRGLCIAICALTYWIGNIMVTYSTPLMLKSIGLAGLFSLYVIGCIISWIFVYLKVPETKGMPLEVICEFFAVGAKQPADAKDN</sequence>
<dbReference type="PANTHER" id="PTHR48020">
    <property type="entry name" value="PROTON MYO-INOSITOL COTRANSPORTER"/>
    <property type="match status" value="1"/>
</dbReference>
<feature type="domain" description="Major facilitator superfamily (MFS) profile" evidence="14">
    <location>
        <begin position="7"/>
        <end position="703"/>
    </location>
</feature>
<dbReference type="InterPro" id="IPR005828">
    <property type="entry name" value="MFS_sugar_transport-like"/>
</dbReference>
<dbReference type="InterPro" id="IPR005829">
    <property type="entry name" value="Sugar_transporter_CS"/>
</dbReference>
<dbReference type="GO" id="GO:0022857">
    <property type="term" value="F:transmembrane transporter activity"/>
    <property type="evidence" value="ECO:0007669"/>
    <property type="project" value="InterPro"/>
</dbReference>
<dbReference type="GO" id="GO:0009705">
    <property type="term" value="C:plant-type vacuole membrane"/>
    <property type="evidence" value="ECO:0007669"/>
    <property type="project" value="UniProtKB-ARBA"/>
</dbReference>
<accession>A0A5N6QXL8</accession>
<evidence type="ECO:0000256" key="5">
    <source>
        <dbReference type="ARBA" id="ARBA00022554"/>
    </source>
</evidence>
<comment type="subcellular location">
    <subcellularLocation>
        <location evidence="1">Vacuole membrane</location>
        <topology evidence="1">Multi-pass membrane protein</topology>
    </subcellularLocation>
</comment>
<feature type="transmembrane region" description="Helical" evidence="13">
    <location>
        <begin position="582"/>
        <end position="603"/>
    </location>
</feature>
<keyword evidence="5" id="KW-0926">Vacuole</keyword>
<evidence type="ECO:0000256" key="3">
    <source>
        <dbReference type="ARBA" id="ARBA00022448"/>
    </source>
</evidence>
<feature type="transmembrane region" description="Helical" evidence="13">
    <location>
        <begin position="546"/>
        <end position="570"/>
    </location>
</feature>
<comment type="similarity">
    <text evidence="2">Belongs to the major facilitator superfamily. Sugar transporter (TC 2.A.1.1) family.</text>
</comment>
<dbReference type="InterPro" id="IPR003663">
    <property type="entry name" value="Sugar/inositol_transpt"/>
</dbReference>
<comment type="catalytic activity">
    <reaction evidence="11">
        <text>sucrose(out) + H(+)(in) = sucrose(in) + H(+)(out)</text>
        <dbReference type="Rhea" id="RHEA:73211"/>
        <dbReference type="ChEBI" id="CHEBI:15378"/>
        <dbReference type="ChEBI" id="CHEBI:17992"/>
    </reaction>
    <physiologicalReaction direction="left-to-right" evidence="11">
        <dbReference type="Rhea" id="RHEA:73212"/>
    </physiologicalReaction>
</comment>
<feature type="transmembrane region" description="Helical" evidence="13">
    <location>
        <begin position="133"/>
        <end position="157"/>
    </location>
</feature>
<dbReference type="OrthoDB" id="6339427at2759"/>
<evidence type="ECO:0000256" key="6">
    <source>
        <dbReference type="ARBA" id="ARBA00022597"/>
    </source>
</evidence>
<evidence type="ECO:0000256" key="7">
    <source>
        <dbReference type="ARBA" id="ARBA00022692"/>
    </source>
</evidence>
<evidence type="ECO:0000256" key="9">
    <source>
        <dbReference type="ARBA" id="ARBA00023136"/>
    </source>
</evidence>
<proteinExistence type="inferred from homology"/>
<dbReference type="Pfam" id="PF00083">
    <property type="entry name" value="Sugar_tr"/>
    <property type="match status" value="2"/>
</dbReference>
<feature type="transmembrane region" description="Helical" evidence="13">
    <location>
        <begin position="43"/>
        <end position="62"/>
    </location>
</feature>
<keyword evidence="16" id="KW-1185">Reference proteome</keyword>
<feature type="compositionally biased region" description="Polar residues" evidence="12">
    <location>
        <begin position="351"/>
        <end position="364"/>
    </location>
</feature>
<dbReference type="InterPro" id="IPR050814">
    <property type="entry name" value="Myo-inositol_Transporter"/>
</dbReference>
<evidence type="ECO:0000259" key="14">
    <source>
        <dbReference type="PROSITE" id="PS50850"/>
    </source>
</evidence>
<name>A0A5N6QXL8_9ROSI</name>
<dbReference type="PROSITE" id="PS00216">
    <property type="entry name" value="SUGAR_TRANSPORT_1"/>
    <property type="match status" value="2"/>
</dbReference>
<feature type="transmembrane region" description="Helical" evidence="13">
    <location>
        <begin position="615"/>
        <end position="636"/>
    </location>
</feature>
<evidence type="ECO:0000313" key="15">
    <source>
        <dbReference type="EMBL" id="KAE8010769.1"/>
    </source>
</evidence>
<evidence type="ECO:0000256" key="10">
    <source>
        <dbReference type="ARBA" id="ARBA00050663"/>
    </source>
</evidence>
<keyword evidence="9 13" id="KW-0472">Membrane</keyword>
<feature type="transmembrane region" description="Helical" evidence="13">
    <location>
        <begin position="648"/>
        <end position="668"/>
    </location>
</feature>
<gene>
    <name evidence="15" type="ORF">FH972_007105</name>
</gene>
<reference evidence="15 16" key="1">
    <citation type="submission" date="2019-06" db="EMBL/GenBank/DDBJ databases">
        <title>A chromosomal-level reference genome of Carpinus fangiana (Coryloideae, Betulaceae).</title>
        <authorList>
            <person name="Yang X."/>
            <person name="Wang Z."/>
            <person name="Zhang L."/>
            <person name="Hao G."/>
            <person name="Liu J."/>
            <person name="Yang Y."/>
        </authorList>
    </citation>
    <scope>NUCLEOTIDE SEQUENCE [LARGE SCALE GENOMIC DNA]</scope>
    <source>
        <strain evidence="15">Cfa_2016G</strain>
        <tissue evidence="15">Leaf</tissue>
    </source>
</reference>
<feature type="region of interest" description="Disordered" evidence="12">
    <location>
        <begin position="328"/>
        <end position="364"/>
    </location>
</feature>
<dbReference type="AlphaFoldDB" id="A0A5N6QXL8"/>
<dbReference type="InterPro" id="IPR036259">
    <property type="entry name" value="MFS_trans_sf"/>
</dbReference>
<evidence type="ECO:0000256" key="4">
    <source>
        <dbReference type="ARBA" id="ARBA00022553"/>
    </source>
</evidence>
<evidence type="ECO:0000256" key="8">
    <source>
        <dbReference type="ARBA" id="ARBA00022989"/>
    </source>
</evidence>
<keyword evidence="6" id="KW-0762">Sugar transport</keyword>
<feature type="transmembrane region" description="Helical" evidence="13">
    <location>
        <begin position="674"/>
        <end position="697"/>
    </location>
</feature>
<protein>
    <recommendedName>
        <fullName evidence="14">Major facilitator superfamily (MFS) profile domain-containing protein</fullName>
    </recommendedName>
</protein>
<dbReference type="PRINTS" id="PR00171">
    <property type="entry name" value="SUGRTRNSPORT"/>
</dbReference>
<dbReference type="Proteomes" id="UP000327013">
    <property type="component" value="Chromosome 2"/>
</dbReference>
<dbReference type="FunFam" id="1.20.1250.20:FF:000103">
    <property type="entry name" value="monosaccharide-sensing protein 2"/>
    <property type="match status" value="1"/>
</dbReference>
<dbReference type="EMBL" id="CM017322">
    <property type="protein sequence ID" value="KAE8010769.1"/>
    <property type="molecule type" value="Genomic_DNA"/>
</dbReference>
<keyword evidence="3" id="KW-0813">Transport</keyword>
<dbReference type="PROSITE" id="PS50850">
    <property type="entry name" value="MFS"/>
    <property type="match status" value="1"/>
</dbReference>
<dbReference type="SUPFAM" id="SSF103473">
    <property type="entry name" value="MFS general substrate transporter"/>
    <property type="match status" value="1"/>
</dbReference>
<evidence type="ECO:0000256" key="12">
    <source>
        <dbReference type="SAM" id="MobiDB-lite"/>
    </source>
</evidence>
<feature type="transmembrane region" description="Helical" evidence="13">
    <location>
        <begin position="98"/>
        <end position="121"/>
    </location>
</feature>